<feature type="domain" description="PLOD1-3-like GT" evidence="2">
    <location>
        <begin position="2"/>
        <end position="111"/>
    </location>
</feature>
<name>A0A812WPX5_SYMPI</name>
<feature type="transmembrane region" description="Helical" evidence="1">
    <location>
        <begin position="228"/>
        <end position="249"/>
    </location>
</feature>
<reference evidence="3" key="1">
    <citation type="submission" date="2021-02" db="EMBL/GenBank/DDBJ databases">
        <authorList>
            <person name="Dougan E. K."/>
            <person name="Rhodes N."/>
            <person name="Thang M."/>
            <person name="Chan C."/>
        </authorList>
    </citation>
    <scope>NUCLEOTIDE SEQUENCE</scope>
</reference>
<keyword evidence="4" id="KW-1185">Reference proteome</keyword>
<dbReference type="EMBL" id="CAJNIZ010044637">
    <property type="protein sequence ID" value="CAE7696196.1"/>
    <property type="molecule type" value="Genomic_DNA"/>
</dbReference>
<dbReference type="CDD" id="cd22997">
    <property type="entry name" value="GT_LH"/>
    <property type="match status" value="1"/>
</dbReference>
<protein>
    <recommendedName>
        <fullName evidence="2">PLOD1-3-like GT domain-containing protein</fullName>
    </recommendedName>
</protein>
<dbReference type="Proteomes" id="UP000649617">
    <property type="component" value="Unassembled WGS sequence"/>
</dbReference>
<evidence type="ECO:0000259" key="2">
    <source>
        <dbReference type="Pfam" id="PF25342"/>
    </source>
</evidence>
<gene>
    <name evidence="3" type="ORF">SPIL2461_LOCUS19533</name>
</gene>
<keyword evidence="1" id="KW-0472">Membrane</keyword>
<dbReference type="Pfam" id="PF25342">
    <property type="entry name" value="GT_PLOD"/>
    <property type="match status" value="1"/>
</dbReference>
<sequence length="280" mass="32300">MVMGGASEILRVFEDLERESGKSLVFNAEPACFPDTEGICEKHPPAKYRWRFLNAGLMVGRVHAYKNMLRDPQPIAVNDQWWFQIYRRDHPDEILLDTYCNLTCTLYTIGQLGDGLELLNGRVHVRQTETLPPLVHFVSFGHRTKWIDGRPTSYLQETFRQLFPEHSARLMDGWWLGANVGATHDLTIYEGEGRSLLAMMTSFLCLQCTFSGIESDDCYELRGTATCFWMNSCWFLVILTLAFLVWLLVWGQNFRHRLHALCLTVRYAQLNNQKPPGLDC</sequence>
<evidence type="ECO:0000313" key="3">
    <source>
        <dbReference type="EMBL" id="CAE7696196.1"/>
    </source>
</evidence>
<keyword evidence="1" id="KW-0812">Transmembrane</keyword>
<comment type="caution">
    <text evidence="3">The sequence shown here is derived from an EMBL/GenBank/DDBJ whole genome shotgun (WGS) entry which is preliminary data.</text>
</comment>
<evidence type="ECO:0000256" key="1">
    <source>
        <dbReference type="SAM" id="Phobius"/>
    </source>
</evidence>
<keyword evidence="1" id="KW-1133">Transmembrane helix</keyword>
<evidence type="ECO:0000313" key="4">
    <source>
        <dbReference type="Proteomes" id="UP000649617"/>
    </source>
</evidence>
<accession>A0A812WPX5</accession>
<dbReference type="OrthoDB" id="410595at2759"/>
<proteinExistence type="predicted"/>
<organism evidence="3 4">
    <name type="scientific">Symbiodinium pilosum</name>
    <name type="common">Dinoflagellate</name>
    <dbReference type="NCBI Taxonomy" id="2952"/>
    <lineage>
        <taxon>Eukaryota</taxon>
        <taxon>Sar</taxon>
        <taxon>Alveolata</taxon>
        <taxon>Dinophyceae</taxon>
        <taxon>Suessiales</taxon>
        <taxon>Symbiodiniaceae</taxon>
        <taxon>Symbiodinium</taxon>
    </lineage>
</organism>
<dbReference type="AlphaFoldDB" id="A0A812WPX5"/>
<dbReference type="InterPro" id="IPR057589">
    <property type="entry name" value="GT_PLOD"/>
</dbReference>